<name>E6LW81_9ACTO</name>
<dbReference type="RefSeq" id="WP_004008592.1">
    <property type="nucleotide sequence ID" value="NZ_GL622340.1"/>
</dbReference>
<keyword evidence="1" id="KW-1133">Transmembrane helix</keyword>
<protein>
    <recommendedName>
        <fullName evidence="4">DUF4190 domain-containing protein</fullName>
    </recommendedName>
</protein>
<evidence type="ECO:0000313" key="2">
    <source>
        <dbReference type="EMBL" id="EFU80966.1"/>
    </source>
</evidence>
<dbReference type="Proteomes" id="UP000005573">
    <property type="component" value="Unassembled WGS sequence"/>
</dbReference>
<evidence type="ECO:0008006" key="4">
    <source>
        <dbReference type="Google" id="ProtNLM"/>
    </source>
</evidence>
<feature type="transmembrane region" description="Helical" evidence="1">
    <location>
        <begin position="87"/>
        <end position="108"/>
    </location>
</feature>
<evidence type="ECO:0000256" key="1">
    <source>
        <dbReference type="SAM" id="Phobius"/>
    </source>
</evidence>
<comment type="caution">
    <text evidence="2">The sequence shown here is derived from an EMBL/GenBank/DDBJ whole genome shotgun (WGS) entry which is preliminary data.</text>
</comment>
<reference evidence="2 3" key="1">
    <citation type="submission" date="2010-12" db="EMBL/GenBank/DDBJ databases">
        <authorList>
            <person name="Muzny D."/>
            <person name="Qin X."/>
            <person name="Deng J."/>
            <person name="Jiang H."/>
            <person name="Liu Y."/>
            <person name="Qu J."/>
            <person name="Song X.-Z."/>
            <person name="Zhang L."/>
            <person name="Thornton R."/>
            <person name="Coyle M."/>
            <person name="Francisco L."/>
            <person name="Jackson L."/>
            <person name="Javaid M."/>
            <person name="Korchina V."/>
            <person name="Kovar C."/>
            <person name="Mata R."/>
            <person name="Mathew T."/>
            <person name="Ngo R."/>
            <person name="Nguyen L."/>
            <person name="Nguyen N."/>
            <person name="Okwuonu G."/>
            <person name="Ongeri F."/>
            <person name="Pham C."/>
            <person name="Simmons D."/>
            <person name="Wilczek-Boney K."/>
            <person name="Hale W."/>
            <person name="Jakkamsetti A."/>
            <person name="Pham P."/>
            <person name="Ruth R."/>
            <person name="San Lucas F."/>
            <person name="Warren J."/>
            <person name="Zhang J."/>
            <person name="Zhao Z."/>
            <person name="Zhou C."/>
            <person name="Zhu D."/>
            <person name="Lee S."/>
            <person name="Bess C."/>
            <person name="Blankenburg K."/>
            <person name="Forbes L."/>
            <person name="Fu Q."/>
            <person name="Gubbala S."/>
            <person name="Hirani K."/>
            <person name="Jayaseelan J.C."/>
            <person name="Lara F."/>
            <person name="Munidasa M."/>
            <person name="Palculict T."/>
            <person name="Patil S."/>
            <person name="Pu L.-L."/>
            <person name="Saada N."/>
            <person name="Tang L."/>
            <person name="Weissenberger G."/>
            <person name="Zhu Y."/>
            <person name="Hemphill L."/>
            <person name="Shang Y."/>
            <person name="Youmans B."/>
            <person name="Ayvaz T."/>
            <person name="Ross M."/>
            <person name="Santibanez J."/>
            <person name="Aqrawi P."/>
            <person name="Gross S."/>
            <person name="Joshi V."/>
            <person name="Fowler G."/>
            <person name="Nazareth L."/>
            <person name="Reid J."/>
            <person name="Worley K."/>
            <person name="Petrosino J."/>
            <person name="Highlander S."/>
            <person name="Gibbs R."/>
        </authorList>
    </citation>
    <scope>NUCLEOTIDE SEQUENCE [LARGE SCALE GENOMIC DNA]</scope>
    <source>
        <strain evidence="2 3">ATCC 51333</strain>
    </source>
</reference>
<sequence length="118" mass="12712">MSDAYVSDFPGQEKVNPREVFSQPGYTDSAQKIPGVVITLFVVALVSFLVPVFLSIAALIVVVLAGGMLRVRTLSSEHQPGDGLLRAAFGLSFLSIGWGTVWFLAWVITKVTVTVVPF</sequence>
<accession>E6LW81</accession>
<proteinExistence type="predicted"/>
<gene>
    <name evidence="2" type="ORF">HMPREF0388_0118</name>
</gene>
<feature type="transmembrane region" description="Helical" evidence="1">
    <location>
        <begin position="36"/>
        <end position="66"/>
    </location>
</feature>
<organism evidence="2 3">
    <name type="scientific">Mobiluncus curtisii ATCC 51333</name>
    <dbReference type="NCBI Taxonomy" id="887326"/>
    <lineage>
        <taxon>Bacteria</taxon>
        <taxon>Bacillati</taxon>
        <taxon>Actinomycetota</taxon>
        <taxon>Actinomycetes</taxon>
        <taxon>Actinomycetales</taxon>
        <taxon>Actinomycetaceae</taxon>
        <taxon>Mobiluncus</taxon>
    </lineage>
</organism>
<dbReference type="HOGENOM" id="CLU_2070451_0_0_11"/>
<keyword evidence="1" id="KW-0812">Transmembrane</keyword>
<dbReference type="EMBL" id="AEPY01000001">
    <property type="protein sequence ID" value="EFU80966.1"/>
    <property type="molecule type" value="Genomic_DNA"/>
</dbReference>
<evidence type="ECO:0000313" key="3">
    <source>
        <dbReference type="Proteomes" id="UP000005573"/>
    </source>
</evidence>
<dbReference type="AlphaFoldDB" id="E6LW81"/>
<keyword evidence="1" id="KW-0472">Membrane</keyword>